<keyword evidence="7" id="KW-1185">Reference proteome</keyword>
<evidence type="ECO:0000313" key="6">
    <source>
        <dbReference type="EMBL" id="GAA1954148.1"/>
    </source>
</evidence>
<dbReference type="InterPro" id="IPR020845">
    <property type="entry name" value="AMP-binding_CS"/>
</dbReference>
<dbReference type="Gene3D" id="3.30.300.30">
    <property type="match status" value="1"/>
</dbReference>
<dbReference type="SUPFAM" id="SSF56801">
    <property type="entry name" value="Acetyl-CoA synthetase-like"/>
    <property type="match status" value="1"/>
</dbReference>
<feature type="region of interest" description="Disordered" evidence="3">
    <location>
        <begin position="1"/>
        <end position="26"/>
    </location>
</feature>
<gene>
    <name evidence="6" type="ORF">GCM10009754_24380</name>
</gene>
<comment type="caution">
    <text evidence="6">The sequence shown here is derived from an EMBL/GenBank/DDBJ whole genome shotgun (WGS) entry which is preliminary data.</text>
</comment>
<evidence type="ECO:0000256" key="2">
    <source>
        <dbReference type="ARBA" id="ARBA00022598"/>
    </source>
</evidence>
<evidence type="ECO:0000256" key="1">
    <source>
        <dbReference type="ARBA" id="ARBA00006432"/>
    </source>
</evidence>
<dbReference type="Gene3D" id="3.40.50.12780">
    <property type="entry name" value="N-terminal domain of ligase-like"/>
    <property type="match status" value="1"/>
</dbReference>
<dbReference type="InterPro" id="IPR042099">
    <property type="entry name" value="ANL_N_sf"/>
</dbReference>
<accession>A0ABN2QM82</accession>
<dbReference type="Pfam" id="PF13193">
    <property type="entry name" value="AMP-binding_C"/>
    <property type="match status" value="1"/>
</dbReference>
<dbReference type="InterPro" id="IPR025110">
    <property type="entry name" value="AMP-bd_C"/>
</dbReference>
<proteinExistence type="inferred from homology"/>
<evidence type="ECO:0000313" key="7">
    <source>
        <dbReference type="Proteomes" id="UP001501116"/>
    </source>
</evidence>
<dbReference type="PANTHER" id="PTHR43201">
    <property type="entry name" value="ACYL-COA SYNTHETASE"/>
    <property type="match status" value="1"/>
</dbReference>
<evidence type="ECO:0000259" key="5">
    <source>
        <dbReference type="Pfam" id="PF13193"/>
    </source>
</evidence>
<organism evidence="6 7">
    <name type="scientific">Amycolatopsis minnesotensis</name>
    <dbReference type="NCBI Taxonomy" id="337894"/>
    <lineage>
        <taxon>Bacteria</taxon>
        <taxon>Bacillati</taxon>
        <taxon>Actinomycetota</taxon>
        <taxon>Actinomycetes</taxon>
        <taxon>Pseudonocardiales</taxon>
        <taxon>Pseudonocardiaceae</taxon>
        <taxon>Amycolatopsis</taxon>
    </lineage>
</organism>
<keyword evidence="2" id="KW-0436">Ligase</keyword>
<reference evidence="6 7" key="1">
    <citation type="journal article" date="2019" name="Int. J. Syst. Evol. Microbiol.">
        <title>The Global Catalogue of Microorganisms (GCM) 10K type strain sequencing project: providing services to taxonomists for standard genome sequencing and annotation.</title>
        <authorList>
            <consortium name="The Broad Institute Genomics Platform"/>
            <consortium name="The Broad Institute Genome Sequencing Center for Infectious Disease"/>
            <person name="Wu L."/>
            <person name="Ma J."/>
        </authorList>
    </citation>
    <scope>NUCLEOTIDE SEQUENCE [LARGE SCALE GENOMIC DNA]</scope>
    <source>
        <strain evidence="6 7">JCM 14545</strain>
    </source>
</reference>
<dbReference type="EMBL" id="BAAANN010000008">
    <property type="protein sequence ID" value="GAA1954148.1"/>
    <property type="molecule type" value="Genomic_DNA"/>
</dbReference>
<evidence type="ECO:0000256" key="3">
    <source>
        <dbReference type="SAM" id="MobiDB-lite"/>
    </source>
</evidence>
<evidence type="ECO:0000259" key="4">
    <source>
        <dbReference type="Pfam" id="PF00501"/>
    </source>
</evidence>
<dbReference type="Proteomes" id="UP001501116">
    <property type="component" value="Unassembled WGS sequence"/>
</dbReference>
<comment type="similarity">
    <text evidence="1">Belongs to the ATP-dependent AMP-binding enzyme family.</text>
</comment>
<name>A0ABN2QM82_9PSEU</name>
<dbReference type="InterPro" id="IPR000873">
    <property type="entry name" value="AMP-dep_synth/lig_dom"/>
</dbReference>
<dbReference type="PANTHER" id="PTHR43201:SF5">
    <property type="entry name" value="MEDIUM-CHAIN ACYL-COA LIGASE ACSF2, MITOCHONDRIAL"/>
    <property type="match status" value="1"/>
</dbReference>
<feature type="domain" description="AMP-binding enzyme C-terminal" evidence="5">
    <location>
        <begin position="426"/>
        <end position="498"/>
    </location>
</feature>
<feature type="domain" description="AMP-dependent synthetase/ligase" evidence="4">
    <location>
        <begin position="26"/>
        <end position="371"/>
    </location>
</feature>
<feature type="region of interest" description="Disordered" evidence="3">
    <location>
        <begin position="141"/>
        <end position="164"/>
    </location>
</feature>
<protein>
    <submittedName>
        <fullName evidence="6">Class I adenylate-forming enzyme family protein</fullName>
    </submittedName>
</protein>
<dbReference type="PROSITE" id="PS00455">
    <property type="entry name" value="AMP_BINDING"/>
    <property type="match status" value="1"/>
</dbReference>
<dbReference type="InterPro" id="IPR045851">
    <property type="entry name" value="AMP-bd_C_sf"/>
</dbReference>
<sequence>MPFAVSCSPVTGGPRPGAAPMSEGVREHAARTPHAVALRDSTGAELTFAAVDLAVDRLVSLLRAHAVRPGDRLCWVLHNRVEVLLLALAAQRLGALTVPLSYRASPGEFERMLAVARPRVLVVERTTAKLVPAAATTCPRLDLDDPSTDPASWPVGERTGEPGGTNRLGAGSSLIFTSGTTGSPKAAVRTRGDRALAEAIARGFGIGGGSRFLSAGPLYHSGPLTCALMVLAKGGAVTVLPRFDSHDWLAAAIRDDCDGAFLTPSQLRAIVEVAEQGGKNPASLRNVVVSGEPFPGELKRRAVAAFGPVFLDCYGCTELGPLTVLPAAELLRSPRSCGRPFPGVTVRAFDGDRELGPGERGVLRARTPLSFVAYRGASGDHPAEAAGGWATVGDIGYLDERGYVYVVDRGNDLIISGGVNVYPADVEAVLLEHPVIRQCAVVGVPDERWGEAVCATVVTSTDLTVDQLRTWLIGRLADDKRPRRLVRVAELPVNGTGKVSRRLVRDLLATRPEPRVR</sequence>
<dbReference type="Pfam" id="PF00501">
    <property type="entry name" value="AMP-binding"/>
    <property type="match status" value="1"/>
</dbReference>